<evidence type="ECO:0000313" key="4">
    <source>
        <dbReference type="Proteomes" id="UP000198211"/>
    </source>
</evidence>
<dbReference type="GO" id="GO:0015074">
    <property type="term" value="P:DNA integration"/>
    <property type="evidence" value="ECO:0007669"/>
    <property type="project" value="InterPro"/>
</dbReference>
<evidence type="ECO:0000256" key="2">
    <source>
        <dbReference type="ARBA" id="ARBA00023172"/>
    </source>
</evidence>
<keyword evidence="1" id="KW-0238">DNA-binding</keyword>
<evidence type="ECO:0000256" key="1">
    <source>
        <dbReference type="ARBA" id="ARBA00023125"/>
    </source>
</evidence>
<dbReference type="Gene3D" id="1.10.150.130">
    <property type="match status" value="1"/>
</dbReference>
<dbReference type="EMBL" id="NBNE01000865">
    <property type="protein sequence ID" value="OWZ16813.1"/>
    <property type="molecule type" value="Genomic_DNA"/>
</dbReference>
<dbReference type="SUPFAM" id="SSF56349">
    <property type="entry name" value="DNA breaking-rejoining enzymes"/>
    <property type="match status" value="1"/>
</dbReference>
<dbReference type="Proteomes" id="UP000198211">
    <property type="component" value="Unassembled WGS sequence"/>
</dbReference>
<dbReference type="SUPFAM" id="SSF56672">
    <property type="entry name" value="DNA/RNA polymerases"/>
    <property type="match status" value="1"/>
</dbReference>
<sequence>MDTVRANSQLAHQFNQPLADFVRIYRGEVAADTRPNKDLFELTLPIDPELRACTKTWNEIVRVGVKPRWNSQKPSYQTDRPTNHRSIDNHLGSVREHIAKGHNEGRYLVVDKDLLEIWTDVFISPIGVVEKGPDDIRVINDYSYPPDSAVNDFSDRSNFPVISYNPPRDIARRIWELRVRFPGHPLLIMLGDVSGAFRHIPINADSVHMFAFEFEGCIVIDLSCGFGWCGSPAFYSVAGALINSLYENERPNTRLAALDSTPFVGNLWCDDHTCVELDTGSRCMEANFALRRAMATVLGPQALNEDKFTTWSTRTKALGLLWDTVSGTVPVPVEKIAKAQARIGSVLAAKSCSQSTISKLLGSLRFIASDVRDDLEWFAGVLTFEHRFNAIPVEHFANIQPPSRHVMMDASDTGICALEPQLRQFIRVQFNPEVRESFALSKELNSINVRELMSAVLAVVHWGPRWTATGRDRTHVRMWIDNVSAVAWLTKRSSRHPTARMYNRLISLTEFRYALTCSAAHIAGELNIMADAGRHITAIRQSLESIGDLLRERSIANTTTGKYSSNWRQWCEFSRQLGWSPWLAQPGRVSNNKLGCFAVYCWRHGWNRAGHGNTFGTIKLKLASIRWYHRRYLGVDLFASPEFTLLMQGIKRLSPSVHKLQPITPAFLRLLLHTIDFQQPRQRMLWSAVLMGFFFLLRRSEYLKIGSMRHFYCLKHENVFFCDVHGRPTTPSAATSITIGLEGSKNDQYGRGAWRTMHASGDPAICSVAALKHIIHARTELEDGNVYLCGDTSSADVASMLKATASSVGVPISNYSTHSIRIGGATALLTGDASQLSIKLLGRWMSSCFEQYPVQAAESTRTLSRRMLSGGQQPTIS</sequence>
<protein>
    <recommendedName>
        <fullName evidence="5">Reverse transcriptase</fullName>
    </recommendedName>
</protein>
<dbReference type="Gene3D" id="1.10.443.10">
    <property type="entry name" value="Intergrase catalytic core"/>
    <property type="match status" value="1"/>
</dbReference>
<dbReference type="GO" id="GO:0006310">
    <property type="term" value="P:DNA recombination"/>
    <property type="evidence" value="ECO:0007669"/>
    <property type="project" value="UniProtKB-KW"/>
</dbReference>
<dbReference type="OrthoDB" id="123621at2759"/>
<keyword evidence="4" id="KW-1185">Reference proteome</keyword>
<dbReference type="STRING" id="4795.A0A225WGG1"/>
<dbReference type="AlphaFoldDB" id="A0A225WGG1"/>
<dbReference type="InterPro" id="IPR043502">
    <property type="entry name" value="DNA/RNA_pol_sf"/>
</dbReference>
<dbReference type="PANTHER" id="PTHR34605">
    <property type="entry name" value="PHAGE_INTEGRASE DOMAIN-CONTAINING PROTEIN"/>
    <property type="match status" value="1"/>
</dbReference>
<dbReference type="InterPro" id="IPR052925">
    <property type="entry name" value="Phage_Integrase-like_Recomb"/>
</dbReference>
<dbReference type="PANTHER" id="PTHR34605:SF3">
    <property type="entry name" value="P CELL-TYPE AGGLUTINATION PROTEIN MAP4-LIKE-RELATED"/>
    <property type="match status" value="1"/>
</dbReference>
<dbReference type="InterPro" id="IPR010998">
    <property type="entry name" value="Integrase_recombinase_N"/>
</dbReference>
<evidence type="ECO:0008006" key="5">
    <source>
        <dbReference type="Google" id="ProtNLM"/>
    </source>
</evidence>
<name>A0A225WGG1_9STRA</name>
<dbReference type="InterPro" id="IPR011010">
    <property type="entry name" value="DNA_brk_join_enz"/>
</dbReference>
<organism evidence="3 4">
    <name type="scientific">Phytophthora megakarya</name>
    <dbReference type="NCBI Taxonomy" id="4795"/>
    <lineage>
        <taxon>Eukaryota</taxon>
        <taxon>Sar</taxon>
        <taxon>Stramenopiles</taxon>
        <taxon>Oomycota</taxon>
        <taxon>Peronosporomycetes</taxon>
        <taxon>Peronosporales</taxon>
        <taxon>Peronosporaceae</taxon>
        <taxon>Phytophthora</taxon>
    </lineage>
</organism>
<gene>
    <name evidence="3" type="ORF">PHMEG_0009344</name>
</gene>
<proteinExistence type="predicted"/>
<evidence type="ECO:0000313" key="3">
    <source>
        <dbReference type="EMBL" id="OWZ16813.1"/>
    </source>
</evidence>
<accession>A0A225WGG1</accession>
<dbReference type="InterPro" id="IPR013762">
    <property type="entry name" value="Integrase-like_cat_sf"/>
</dbReference>
<reference evidence="4" key="1">
    <citation type="submission" date="2017-03" db="EMBL/GenBank/DDBJ databases">
        <title>Phytopthora megakarya and P. palmivora, two closely related causual agents of cacao black pod achieved similar genome size and gene model numbers by different mechanisms.</title>
        <authorList>
            <person name="Ali S."/>
            <person name="Shao J."/>
            <person name="Larry D.J."/>
            <person name="Kronmiller B."/>
            <person name="Shen D."/>
            <person name="Strem M.D."/>
            <person name="Melnick R.L."/>
            <person name="Guiltinan M.J."/>
            <person name="Tyler B.M."/>
            <person name="Meinhardt L.W."/>
            <person name="Bailey B.A."/>
        </authorList>
    </citation>
    <scope>NUCLEOTIDE SEQUENCE [LARGE SCALE GENOMIC DNA]</scope>
    <source>
        <strain evidence="4">zdho120</strain>
    </source>
</reference>
<dbReference type="SUPFAM" id="SSF47823">
    <property type="entry name" value="lambda integrase-like, N-terminal domain"/>
    <property type="match status" value="1"/>
</dbReference>
<dbReference type="GO" id="GO:0003677">
    <property type="term" value="F:DNA binding"/>
    <property type="evidence" value="ECO:0007669"/>
    <property type="project" value="UniProtKB-KW"/>
</dbReference>
<keyword evidence="2" id="KW-0233">DNA recombination</keyword>
<comment type="caution">
    <text evidence="3">The sequence shown here is derived from an EMBL/GenBank/DDBJ whole genome shotgun (WGS) entry which is preliminary data.</text>
</comment>